<dbReference type="PANTHER" id="PTHR45762:SF3">
    <property type="entry name" value="ZINC-FINGER PROTEIN AT 72D, ISOFORM B"/>
    <property type="match status" value="1"/>
</dbReference>
<protein>
    <recommendedName>
        <fullName evidence="2">C2H2-type domain-containing protein</fullName>
    </recommendedName>
</protein>
<dbReference type="GO" id="GO:0003676">
    <property type="term" value="F:nucleic acid binding"/>
    <property type="evidence" value="ECO:0007669"/>
    <property type="project" value="InterPro"/>
</dbReference>
<dbReference type="GO" id="GO:0008270">
    <property type="term" value="F:zinc ion binding"/>
    <property type="evidence" value="ECO:0007669"/>
    <property type="project" value="InterPro"/>
</dbReference>
<dbReference type="InterPro" id="IPR003604">
    <property type="entry name" value="Matrin/U1-like-C_Znf_C2H2"/>
</dbReference>
<dbReference type="SMART" id="SM00451">
    <property type="entry name" value="ZnF_U1"/>
    <property type="match status" value="3"/>
</dbReference>
<dbReference type="Gene3D" id="3.30.160.60">
    <property type="entry name" value="Classic Zinc Finger"/>
    <property type="match status" value="3"/>
</dbReference>
<feature type="region of interest" description="Disordered" evidence="1">
    <location>
        <begin position="66"/>
        <end position="86"/>
    </location>
</feature>
<organism evidence="3 4">
    <name type="scientific">Liquidambar formosana</name>
    <name type="common">Formosan gum</name>
    <dbReference type="NCBI Taxonomy" id="63359"/>
    <lineage>
        <taxon>Eukaryota</taxon>
        <taxon>Viridiplantae</taxon>
        <taxon>Streptophyta</taxon>
        <taxon>Embryophyta</taxon>
        <taxon>Tracheophyta</taxon>
        <taxon>Spermatophyta</taxon>
        <taxon>Magnoliopsida</taxon>
        <taxon>eudicotyledons</taxon>
        <taxon>Gunneridae</taxon>
        <taxon>Pentapetalae</taxon>
        <taxon>Saxifragales</taxon>
        <taxon>Altingiaceae</taxon>
        <taxon>Liquidambar</taxon>
    </lineage>
</organism>
<dbReference type="Pfam" id="PF12874">
    <property type="entry name" value="zf-met"/>
    <property type="match status" value="3"/>
</dbReference>
<evidence type="ECO:0000256" key="1">
    <source>
        <dbReference type="SAM" id="MobiDB-lite"/>
    </source>
</evidence>
<proteinExistence type="predicted"/>
<dbReference type="Proteomes" id="UP001415857">
    <property type="component" value="Unassembled WGS sequence"/>
</dbReference>
<evidence type="ECO:0000313" key="4">
    <source>
        <dbReference type="Proteomes" id="UP001415857"/>
    </source>
</evidence>
<keyword evidence="4" id="KW-1185">Reference proteome</keyword>
<name>A0AAP0RM30_LIQFO</name>
<evidence type="ECO:0000259" key="2">
    <source>
        <dbReference type="PROSITE" id="PS00028"/>
    </source>
</evidence>
<dbReference type="PANTHER" id="PTHR45762">
    <property type="entry name" value="ZINC FINGER RNA-BINDING PROTEIN"/>
    <property type="match status" value="1"/>
</dbReference>
<reference evidence="3 4" key="1">
    <citation type="journal article" date="2024" name="Plant J.">
        <title>Genome sequences and population genomics reveal climatic adaptation and genomic divergence between two closely related sweetgum species.</title>
        <authorList>
            <person name="Xu W.Q."/>
            <person name="Ren C.Q."/>
            <person name="Zhang X.Y."/>
            <person name="Comes H.P."/>
            <person name="Liu X.H."/>
            <person name="Li Y.G."/>
            <person name="Kettle C.J."/>
            <person name="Jalonen R."/>
            <person name="Gaisberger H."/>
            <person name="Ma Y.Z."/>
            <person name="Qiu Y.X."/>
        </authorList>
    </citation>
    <scope>NUCLEOTIDE SEQUENCE [LARGE SCALE GENOMIC DNA]</scope>
    <source>
        <strain evidence="3">Hangzhou</strain>
    </source>
</reference>
<dbReference type="EMBL" id="JBBPBK010000009">
    <property type="protein sequence ID" value="KAK9278596.1"/>
    <property type="molecule type" value="Genomic_DNA"/>
</dbReference>
<dbReference type="AlphaFoldDB" id="A0AAP0RM30"/>
<evidence type="ECO:0000313" key="3">
    <source>
        <dbReference type="EMBL" id="KAK9278596.1"/>
    </source>
</evidence>
<dbReference type="PROSITE" id="PS00028">
    <property type="entry name" value="ZINC_FINGER_C2H2_1"/>
    <property type="match status" value="1"/>
</dbReference>
<dbReference type="SMART" id="SM00355">
    <property type="entry name" value="ZnF_C2H2"/>
    <property type="match status" value="3"/>
</dbReference>
<feature type="domain" description="C2H2-type" evidence="2">
    <location>
        <begin position="114"/>
        <end position="136"/>
    </location>
</feature>
<comment type="caution">
    <text evidence="3">The sequence shown here is derived from an EMBL/GenBank/DDBJ whole genome shotgun (WGS) entry which is preliminary data.</text>
</comment>
<dbReference type="InterPro" id="IPR013087">
    <property type="entry name" value="Znf_C2H2_type"/>
</dbReference>
<gene>
    <name evidence="3" type="ORF">L1049_028168</name>
</gene>
<dbReference type="SUPFAM" id="SSF57667">
    <property type="entry name" value="beta-beta-alpha zinc fingers"/>
    <property type="match status" value="3"/>
</dbReference>
<dbReference type="InterPro" id="IPR036236">
    <property type="entry name" value="Znf_C2H2_sf"/>
</dbReference>
<sequence>MDNERRGNAMPVELAIQRELAYRKKVEMLQLQPFGTDSWKEFLPLQVPSPSPSPVSSSSLNLVPWPSATSSPCPSPTGIKRKAPTSSLQCLPSQQLQPIDSGLMHKTMSDYYFCKVCQVPCSGPFNFKQHLRGRQHKANMKHSREDGRKQANQQQRCELCEISCMDEYALKLHLNGQKHKAKVLELELGRKEWGGIAHPRRWCELCKLWCMDDYALKQHLDGKKHIMKLHAVRGKKRAEEDEAAGAMLKLKDVEWQMIS</sequence>
<accession>A0AAP0RM30</accession>